<dbReference type="EMBL" id="FMAJ01000001">
    <property type="protein sequence ID" value="SCB56331.1"/>
    <property type="molecule type" value="Genomic_DNA"/>
</dbReference>
<protein>
    <submittedName>
        <fullName evidence="2">PAS fold-containing protein</fullName>
    </submittedName>
</protein>
<sequence length="230" mass="25791">MLELFRAFSLRCAQIEEAIRLGDDRRVMSLDRHVEPLVEAILASRASNLLEVHMQLQFVSHLLARDADDSASVREHTAVLSFLLDRYFGTNAPDWRAPSPQDVRIEPPAAYVPETDNGQFLNAAILESLPDRVAVLTKDYRYLYSNAANSAHLNRKPMELIGRHLSEFIGEERFAECAKNKLDACFAGEEIDYAYERPPCGGGSRQVRCRMSPLRDAGGTVIGALIVMDR</sequence>
<evidence type="ECO:0000313" key="3">
    <source>
        <dbReference type="Proteomes" id="UP000198723"/>
    </source>
</evidence>
<dbReference type="Gene3D" id="3.30.450.20">
    <property type="entry name" value="PAS domain"/>
    <property type="match status" value="1"/>
</dbReference>
<evidence type="ECO:0000313" key="2">
    <source>
        <dbReference type="EMBL" id="SCB56331.1"/>
    </source>
</evidence>
<name>A0A1C3XVQ9_9HYPH</name>
<dbReference type="Proteomes" id="UP000198723">
    <property type="component" value="Unassembled WGS sequence"/>
</dbReference>
<dbReference type="InterPro" id="IPR000014">
    <property type="entry name" value="PAS"/>
</dbReference>
<gene>
    <name evidence="2" type="ORF">GA0061105_101159</name>
</gene>
<reference evidence="2 3" key="1">
    <citation type="submission" date="2016-08" db="EMBL/GenBank/DDBJ databases">
        <authorList>
            <person name="Seilhamer J.J."/>
        </authorList>
    </citation>
    <scope>NUCLEOTIDE SEQUENCE [LARGE SCALE GENOMIC DNA]</scope>
    <source>
        <strain evidence="2 3">HBR26</strain>
    </source>
</reference>
<feature type="domain" description="PAS fold-4" evidence="1">
    <location>
        <begin position="126"/>
        <end position="228"/>
    </location>
</feature>
<accession>A0A1C3XVQ9</accession>
<organism evidence="2 3">
    <name type="scientific">Rhizobium aethiopicum</name>
    <dbReference type="NCBI Taxonomy" id="1138170"/>
    <lineage>
        <taxon>Bacteria</taxon>
        <taxon>Pseudomonadati</taxon>
        <taxon>Pseudomonadota</taxon>
        <taxon>Alphaproteobacteria</taxon>
        <taxon>Hyphomicrobiales</taxon>
        <taxon>Rhizobiaceae</taxon>
        <taxon>Rhizobium/Agrobacterium group</taxon>
        <taxon>Rhizobium</taxon>
    </lineage>
</organism>
<proteinExistence type="predicted"/>
<dbReference type="InterPro" id="IPR013656">
    <property type="entry name" value="PAS_4"/>
</dbReference>
<dbReference type="AlphaFoldDB" id="A0A1C3XVQ9"/>
<dbReference type="Pfam" id="PF08448">
    <property type="entry name" value="PAS_4"/>
    <property type="match status" value="1"/>
</dbReference>
<evidence type="ECO:0000259" key="1">
    <source>
        <dbReference type="Pfam" id="PF08448"/>
    </source>
</evidence>
<dbReference type="CDD" id="cd00130">
    <property type="entry name" value="PAS"/>
    <property type="match status" value="1"/>
</dbReference>
<dbReference type="RefSeq" id="WP_208601606.1">
    <property type="nucleotide sequence ID" value="NZ_FMAJ01000001.1"/>
</dbReference>
<dbReference type="STRING" id="1138170.GA0061105_101159"/>
<dbReference type="InterPro" id="IPR035965">
    <property type="entry name" value="PAS-like_dom_sf"/>
</dbReference>
<dbReference type="SUPFAM" id="SSF55785">
    <property type="entry name" value="PYP-like sensor domain (PAS domain)"/>
    <property type="match status" value="1"/>
</dbReference>